<evidence type="ECO:0000313" key="2">
    <source>
        <dbReference type="Proteomes" id="UP001054837"/>
    </source>
</evidence>
<dbReference type="AlphaFoldDB" id="A0AAV4T801"/>
<dbReference type="Proteomes" id="UP001054837">
    <property type="component" value="Unassembled WGS sequence"/>
</dbReference>
<organism evidence="1 2">
    <name type="scientific">Caerostris darwini</name>
    <dbReference type="NCBI Taxonomy" id="1538125"/>
    <lineage>
        <taxon>Eukaryota</taxon>
        <taxon>Metazoa</taxon>
        <taxon>Ecdysozoa</taxon>
        <taxon>Arthropoda</taxon>
        <taxon>Chelicerata</taxon>
        <taxon>Arachnida</taxon>
        <taxon>Araneae</taxon>
        <taxon>Araneomorphae</taxon>
        <taxon>Entelegynae</taxon>
        <taxon>Araneoidea</taxon>
        <taxon>Araneidae</taxon>
        <taxon>Caerostris</taxon>
    </lineage>
</organism>
<keyword evidence="2" id="KW-1185">Reference proteome</keyword>
<name>A0AAV4T801_9ARAC</name>
<reference evidence="1 2" key="1">
    <citation type="submission" date="2021-06" db="EMBL/GenBank/DDBJ databases">
        <title>Caerostris darwini draft genome.</title>
        <authorList>
            <person name="Kono N."/>
            <person name="Arakawa K."/>
        </authorList>
    </citation>
    <scope>NUCLEOTIDE SEQUENCE [LARGE SCALE GENOMIC DNA]</scope>
</reference>
<evidence type="ECO:0000313" key="1">
    <source>
        <dbReference type="EMBL" id="GIY40842.1"/>
    </source>
</evidence>
<proteinExistence type="predicted"/>
<protein>
    <submittedName>
        <fullName evidence="1">Uncharacterized protein</fullName>
    </submittedName>
</protein>
<dbReference type="EMBL" id="BPLQ01009014">
    <property type="protein sequence ID" value="GIY40842.1"/>
    <property type="molecule type" value="Genomic_DNA"/>
</dbReference>
<accession>A0AAV4T801</accession>
<comment type="caution">
    <text evidence="1">The sequence shown here is derived from an EMBL/GenBank/DDBJ whole genome shotgun (WGS) entry which is preliminary data.</text>
</comment>
<gene>
    <name evidence="1" type="ORF">CDAR_367781</name>
</gene>
<sequence length="97" mass="10898">MAICDKELCLAGKSTLIWIADSTNGKRGLCIRQLPSNLCKDLMPRSRQVLDILVILTPVNSLCLTPQYRSTSLEFNNDKREVHSRLFVAERFGCGLT</sequence>